<organism evidence="2 3">
    <name type="scientific">Oryza rufipogon</name>
    <name type="common">Brownbeard rice</name>
    <name type="synonym">Asian wild rice</name>
    <dbReference type="NCBI Taxonomy" id="4529"/>
    <lineage>
        <taxon>Eukaryota</taxon>
        <taxon>Viridiplantae</taxon>
        <taxon>Streptophyta</taxon>
        <taxon>Embryophyta</taxon>
        <taxon>Tracheophyta</taxon>
        <taxon>Spermatophyta</taxon>
        <taxon>Magnoliopsida</taxon>
        <taxon>Liliopsida</taxon>
        <taxon>Poales</taxon>
        <taxon>Poaceae</taxon>
        <taxon>BOP clade</taxon>
        <taxon>Oryzoideae</taxon>
        <taxon>Oryzeae</taxon>
        <taxon>Oryzinae</taxon>
        <taxon>Oryza</taxon>
    </lineage>
</organism>
<reference evidence="2" key="2">
    <citation type="submission" date="2015-06" db="UniProtKB">
        <authorList>
            <consortium name="EnsemblPlants"/>
        </authorList>
    </citation>
    <scope>IDENTIFICATION</scope>
</reference>
<dbReference type="AlphaFoldDB" id="A0A0E0RH42"/>
<dbReference type="EnsemblPlants" id="ORUFI12G12630.1">
    <property type="protein sequence ID" value="ORUFI12G12630.1"/>
    <property type="gene ID" value="ORUFI12G12630"/>
</dbReference>
<proteinExistence type="predicted"/>
<evidence type="ECO:0000313" key="2">
    <source>
        <dbReference type="EnsemblPlants" id="ORUFI12G12630.1"/>
    </source>
</evidence>
<feature type="region of interest" description="Disordered" evidence="1">
    <location>
        <begin position="18"/>
        <end position="45"/>
    </location>
</feature>
<keyword evidence="3" id="KW-1185">Reference proteome</keyword>
<sequence>MGRRRRRWGRGWSQLQRWEGVGRKRSRQRKPAGGIEGEVEEDGEAWSRRRWSMRGSVGGVGVGLAGGGEASGWGSGGGGEASAGGGRRRRKRRRTDGESR</sequence>
<reference evidence="3" key="1">
    <citation type="submission" date="2013-06" db="EMBL/GenBank/DDBJ databases">
        <authorList>
            <person name="Zhao Q."/>
        </authorList>
    </citation>
    <scope>NUCLEOTIDE SEQUENCE</scope>
    <source>
        <strain evidence="3">cv. W1943</strain>
    </source>
</reference>
<feature type="compositionally biased region" description="Gly residues" evidence="1">
    <location>
        <begin position="59"/>
        <end position="85"/>
    </location>
</feature>
<protein>
    <submittedName>
        <fullName evidence="2">Uncharacterized protein</fullName>
    </submittedName>
</protein>
<evidence type="ECO:0000256" key="1">
    <source>
        <dbReference type="SAM" id="MobiDB-lite"/>
    </source>
</evidence>
<dbReference type="Gramene" id="ORUFI12G12630.1">
    <property type="protein sequence ID" value="ORUFI12G12630.1"/>
    <property type="gene ID" value="ORUFI12G12630"/>
</dbReference>
<accession>A0A0E0RH42</accession>
<feature type="region of interest" description="Disordered" evidence="1">
    <location>
        <begin position="59"/>
        <end position="100"/>
    </location>
</feature>
<dbReference type="Proteomes" id="UP000008022">
    <property type="component" value="Unassembled WGS sequence"/>
</dbReference>
<name>A0A0E0RH42_ORYRU</name>
<dbReference type="HOGENOM" id="CLU_2310726_0_0_1"/>
<evidence type="ECO:0000313" key="3">
    <source>
        <dbReference type="Proteomes" id="UP000008022"/>
    </source>
</evidence>